<protein>
    <submittedName>
        <fullName evidence="2">Uncharacterized protein</fullName>
    </submittedName>
</protein>
<name>A0A8E2W7L8_RHILI</name>
<feature type="compositionally biased region" description="Basic and acidic residues" evidence="1">
    <location>
        <begin position="78"/>
        <end position="122"/>
    </location>
</feature>
<reference evidence="2 3" key="1">
    <citation type="submission" date="2018-05" db="EMBL/GenBank/DDBJ databases">
        <title>Genomic Encyclopedia of Type Strains, Phase IV (KMG-IV): sequencing the most valuable type-strain genomes for metagenomic binning, comparative biology and taxonomic classification.</title>
        <authorList>
            <person name="Goeker M."/>
        </authorList>
    </citation>
    <scope>NUCLEOTIDE SEQUENCE [LARGE SCALE GENOMIC DNA]</scope>
    <source>
        <strain evidence="2 3">DSM 2626</strain>
    </source>
</reference>
<dbReference type="AlphaFoldDB" id="A0A8E2W7L8"/>
<evidence type="ECO:0000313" key="2">
    <source>
        <dbReference type="EMBL" id="PWJ87998.1"/>
    </source>
</evidence>
<dbReference type="GeneID" id="66709997"/>
<dbReference type="EMBL" id="QGGH01000013">
    <property type="protein sequence ID" value="PWJ87998.1"/>
    <property type="molecule type" value="Genomic_DNA"/>
</dbReference>
<organism evidence="2 3">
    <name type="scientific">Rhizobium loti</name>
    <name type="common">Mesorhizobium loti</name>
    <dbReference type="NCBI Taxonomy" id="381"/>
    <lineage>
        <taxon>Bacteria</taxon>
        <taxon>Pseudomonadati</taxon>
        <taxon>Pseudomonadota</taxon>
        <taxon>Alphaproteobacteria</taxon>
        <taxon>Hyphomicrobiales</taxon>
        <taxon>Phyllobacteriaceae</taxon>
        <taxon>Mesorhizobium</taxon>
    </lineage>
</organism>
<evidence type="ECO:0000313" key="3">
    <source>
        <dbReference type="Proteomes" id="UP000245631"/>
    </source>
</evidence>
<proteinExistence type="predicted"/>
<accession>A0A8E2W7L8</accession>
<comment type="caution">
    <text evidence="2">The sequence shown here is derived from an EMBL/GenBank/DDBJ whole genome shotgun (WGS) entry which is preliminary data.</text>
</comment>
<sequence>MRTKEGQSPLGRAFTISVEGVTGMAAPAVASLFNAYWHDIWRVLRGGVRNLECPKWFVFKKENHAMHPKSSLDMPGPDPRKDTDRGSREAVVKTADKTNDWHRDQVHGEGETIGIEPDRDDNLATAQTNTGIEMDGVEEDDDNAYQNSDDALPDDEEEAAIARHPTREGRFDET</sequence>
<gene>
    <name evidence="2" type="ORF">C8D77_11387</name>
</gene>
<feature type="compositionally biased region" description="Basic and acidic residues" evidence="1">
    <location>
        <begin position="165"/>
        <end position="174"/>
    </location>
</feature>
<dbReference type="Proteomes" id="UP000245631">
    <property type="component" value="Unassembled WGS sequence"/>
</dbReference>
<evidence type="ECO:0000256" key="1">
    <source>
        <dbReference type="SAM" id="MobiDB-lite"/>
    </source>
</evidence>
<dbReference type="RefSeq" id="WP_206438844.1">
    <property type="nucleotide sequence ID" value="NZ_QGGH01000013.1"/>
</dbReference>
<feature type="region of interest" description="Disordered" evidence="1">
    <location>
        <begin position="67"/>
        <end position="174"/>
    </location>
</feature>